<dbReference type="InterPro" id="IPR028081">
    <property type="entry name" value="Leu-bd"/>
</dbReference>
<comment type="caution">
    <text evidence="6">The sequence shown here is derived from an EMBL/GenBank/DDBJ whole genome shotgun (WGS) entry which is preliminary data.</text>
</comment>
<keyword evidence="3" id="KW-0029">Amino-acid transport</keyword>
<accession>A0ABS0XVN9</accession>
<dbReference type="PANTHER" id="PTHR30483:SF6">
    <property type="entry name" value="PERIPLASMIC BINDING PROTEIN OF ABC TRANSPORTER FOR NATURAL AMINO ACIDS"/>
    <property type="match status" value="1"/>
</dbReference>
<sequence length="399" mass="41800">MNNKWKTLLGAALLSTALPMAAVAQSGPLKILVLDDMSGIFAANGGPGTLMAVQMAVEDAGGKVLGRPIEVVHADHQNKPDVGSAQAQRFIEEQGVRAITLGGSSAVGLAAQARAAEAKVFTLASGAFAPNFSEAQCSPYGFQFAPSTQELSRAVTSRIVADGKKTWYLIAADYVFGHTLIADATKSIQAAGGKVLGQTLHPLNSNDMASALLTAQGSGADVIGLANAGTDLETTVKQAGQFGLGDKLAAMMVYTNNIEALTLDASKGMRMSVSTYWDLNDKTRALAKRMMAKNGGKTPTMGQMGAYGAVTHYLEAVKAAGTDDPDKVAAKMRELPISSGLWENPRIQANGRVTYDMLLVEVKTPAESKGPNDLYKIVAKIPAEGLFRTAKESGCPHVK</sequence>
<dbReference type="RefSeq" id="WP_199045597.1">
    <property type="nucleotide sequence ID" value="NZ_JAELXT010000001.1"/>
</dbReference>
<evidence type="ECO:0000313" key="6">
    <source>
        <dbReference type="EMBL" id="MBJ6123813.1"/>
    </source>
</evidence>
<gene>
    <name evidence="6" type="ORF">JAO75_00200</name>
</gene>
<organism evidence="6 7">
    <name type="scientific">Microvirga splendida</name>
    <dbReference type="NCBI Taxonomy" id="2795727"/>
    <lineage>
        <taxon>Bacteria</taxon>
        <taxon>Pseudomonadati</taxon>
        <taxon>Pseudomonadota</taxon>
        <taxon>Alphaproteobacteria</taxon>
        <taxon>Hyphomicrobiales</taxon>
        <taxon>Methylobacteriaceae</taxon>
        <taxon>Microvirga</taxon>
    </lineage>
</organism>
<evidence type="ECO:0000259" key="5">
    <source>
        <dbReference type="Pfam" id="PF13458"/>
    </source>
</evidence>
<dbReference type="InterPro" id="IPR028082">
    <property type="entry name" value="Peripla_BP_I"/>
</dbReference>
<protein>
    <submittedName>
        <fullName evidence="6">ABC transporter substrate-binding protein</fullName>
    </submittedName>
</protein>
<feature type="signal peptide" evidence="4">
    <location>
        <begin position="1"/>
        <end position="24"/>
    </location>
</feature>
<name>A0ABS0XVN9_9HYPH</name>
<feature type="chain" id="PRO_5045362576" evidence="4">
    <location>
        <begin position="25"/>
        <end position="399"/>
    </location>
</feature>
<keyword evidence="7" id="KW-1185">Reference proteome</keyword>
<dbReference type="PANTHER" id="PTHR30483">
    <property type="entry name" value="LEUCINE-SPECIFIC-BINDING PROTEIN"/>
    <property type="match status" value="1"/>
</dbReference>
<dbReference type="CDD" id="cd06327">
    <property type="entry name" value="PBP1_SBP-like"/>
    <property type="match status" value="1"/>
</dbReference>
<dbReference type="Gene3D" id="3.40.50.2300">
    <property type="match status" value="2"/>
</dbReference>
<dbReference type="EMBL" id="JAELXT010000001">
    <property type="protein sequence ID" value="MBJ6123813.1"/>
    <property type="molecule type" value="Genomic_DNA"/>
</dbReference>
<evidence type="ECO:0000256" key="4">
    <source>
        <dbReference type="SAM" id="SignalP"/>
    </source>
</evidence>
<evidence type="ECO:0000256" key="2">
    <source>
        <dbReference type="ARBA" id="ARBA00022729"/>
    </source>
</evidence>
<evidence type="ECO:0000256" key="1">
    <source>
        <dbReference type="ARBA" id="ARBA00010062"/>
    </source>
</evidence>
<dbReference type="Proteomes" id="UP000620670">
    <property type="component" value="Unassembled WGS sequence"/>
</dbReference>
<dbReference type="Pfam" id="PF13458">
    <property type="entry name" value="Peripla_BP_6"/>
    <property type="match status" value="1"/>
</dbReference>
<dbReference type="InterPro" id="IPR051010">
    <property type="entry name" value="BCAA_transport"/>
</dbReference>
<evidence type="ECO:0000256" key="3">
    <source>
        <dbReference type="ARBA" id="ARBA00022970"/>
    </source>
</evidence>
<evidence type="ECO:0000313" key="7">
    <source>
        <dbReference type="Proteomes" id="UP000620670"/>
    </source>
</evidence>
<keyword evidence="2 4" id="KW-0732">Signal</keyword>
<feature type="domain" description="Leucine-binding protein" evidence="5">
    <location>
        <begin position="28"/>
        <end position="363"/>
    </location>
</feature>
<comment type="similarity">
    <text evidence="1">Belongs to the leucine-binding protein family.</text>
</comment>
<reference evidence="7" key="1">
    <citation type="submission" date="2020-12" db="EMBL/GenBank/DDBJ databases">
        <title>Hymenobacter sp.</title>
        <authorList>
            <person name="Kim M.K."/>
        </authorList>
    </citation>
    <scope>NUCLEOTIDE SEQUENCE [LARGE SCALE GENOMIC DNA]</scope>
    <source>
        <strain evidence="7">BT325</strain>
    </source>
</reference>
<proteinExistence type="inferred from homology"/>
<dbReference type="SUPFAM" id="SSF53822">
    <property type="entry name" value="Periplasmic binding protein-like I"/>
    <property type="match status" value="1"/>
</dbReference>
<keyword evidence="3" id="KW-0813">Transport</keyword>